<organism evidence="9 10">
    <name type="scientific">Sutterella megalosphaeroides</name>
    <dbReference type="NCBI Taxonomy" id="2494234"/>
    <lineage>
        <taxon>Bacteria</taxon>
        <taxon>Pseudomonadati</taxon>
        <taxon>Pseudomonadota</taxon>
        <taxon>Betaproteobacteria</taxon>
        <taxon>Burkholderiales</taxon>
        <taxon>Sutterellaceae</taxon>
        <taxon>Sutterella</taxon>
    </lineage>
</organism>
<dbReference type="Pfam" id="PF04542">
    <property type="entry name" value="Sigma70_r2"/>
    <property type="match status" value="1"/>
</dbReference>
<gene>
    <name evidence="9" type="primary">rpoD</name>
    <name evidence="9" type="ORF">SUTMEG_05880</name>
</gene>
<dbReference type="KEGG" id="sutt:SUTMEG_05880"/>
<dbReference type="GO" id="GO:0016987">
    <property type="term" value="F:sigma factor activity"/>
    <property type="evidence" value="ECO:0007669"/>
    <property type="project" value="UniProtKB-KW"/>
</dbReference>
<dbReference type="Gene3D" id="1.10.10.10">
    <property type="entry name" value="Winged helix-like DNA-binding domain superfamily/Winged helix DNA-binding domain"/>
    <property type="match status" value="2"/>
</dbReference>
<dbReference type="NCBIfam" id="TIGR02937">
    <property type="entry name" value="sigma70-ECF"/>
    <property type="match status" value="1"/>
</dbReference>
<proteinExistence type="inferred from homology"/>
<comment type="function">
    <text evidence="5">Sigma factors are initiation factors that promote the attachment of RNA polymerase to specific initiation sites and are then released.</text>
</comment>
<evidence type="ECO:0000313" key="10">
    <source>
        <dbReference type="Proteomes" id="UP000271003"/>
    </source>
</evidence>
<reference evidence="9 10" key="1">
    <citation type="journal article" date="2018" name="Int. J. Syst. Evol. Microbiol.">
        <title>Mesosutterella multiformis gen. nov., sp. nov., a member of the family Sutterellaceae and Sutterella megalosphaeroides sp. nov., isolated from human faeces.</title>
        <authorList>
            <person name="Sakamoto M."/>
            <person name="Ikeyama N."/>
            <person name="Kunihiro T."/>
            <person name="Iino T."/>
            <person name="Yuki M."/>
            <person name="Ohkuma M."/>
        </authorList>
    </citation>
    <scope>NUCLEOTIDE SEQUENCE [LARGE SCALE GENOMIC DNA]</scope>
    <source>
        <strain evidence="9 10">6FBBBH3</strain>
    </source>
</reference>
<dbReference type="InterPro" id="IPR036388">
    <property type="entry name" value="WH-like_DNA-bd_sf"/>
</dbReference>
<dbReference type="GO" id="GO:0003677">
    <property type="term" value="F:DNA binding"/>
    <property type="evidence" value="ECO:0007669"/>
    <property type="project" value="UniProtKB-KW"/>
</dbReference>
<evidence type="ECO:0000259" key="7">
    <source>
        <dbReference type="PROSITE" id="PS00715"/>
    </source>
</evidence>
<protein>
    <recommendedName>
        <fullName evidence="5">RNA polymerase sigma factor</fullName>
    </recommendedName>
</protein>
<dbReference type="Pfam" id="PF04539">
    <property type="entry name" value="Sigma70_r3"/>
    <property type="match status" value="1"/>
</dbReference>
<keyword evidence="3 5" id="KW-0238">DNA-binding</keyword>
<feature type="region of interest" description="Disordered" evidence="6">
    <location>
        <begin position="1"/>
        <end position="32"/>
    </location>
</feature>
<dbReference type="PRINTS" id="PR00046">
    <property type="entry name" value="SIGMA70FCT"/>
</dbReference>
<keyword evidence="1 5" id="KW-0805">Transcription regulation</keyword>
<dbReference type="InterPro" id="IPR050239">
    <property type="entry name" value="Sigma-70_RNA_pol_init_factors"/>
</dbReference>
<accession>A0A2Z6IAT1</accession>
<dbReference type="Gene3D" id="1.10.220.120">
    <property type="entry name" value="Sigma-70 factor, region 1.1"/>
    <property type="match status" value="1"/>
</dbReference>
<keyword evidence="4 5" id="KW-0804">Transcription</keyword>
<keyword evidence="10" id="KW-1185">Reference proteome</keyword>
<dbReference type="InterPro" id="IPR042189">
    <property type="entry name" value="RNA_pol_sigma_70_r1_1_sf"/>
</dbReference>
<dbReference type="InterPro" id="IPR007631">
    <property type="entry name" value="RNA_pol_sigma_70_non-ess"/>
</dbReference>
<dbReference type="PANTHER" id="PTHR30603:SF47">
    <property type="entry name" value="RNA POLYMERASE SIGMA FACTOR SIGD, CHLOROPLASTIC"/>
    <property type="match status" value="1"/>
</dbReference>
<dbReference type="AlphaFoldDB" id="A0A2Z6IAT1"/>
<dbReference type="Gene3D" id="1.10.601.10">
    <property type="entry name" value="RNA Polymerase Primary Sigma Factor"/>
    <property type="match status" value="1"/>
</dbReference>
<dbReference type="InterPro" id="IPR014284">
    <property type="entry name" value="RNA_pol_sigma-70_dom"/>
</dbReference>
<evidence type="ECO:0000259" key="8">
    <source>
        <dbReference type="PROSITE" id="PS00716"/>
    </source>
</evidence>
<evidence type="ECO:0000256" key="2">
    <source>
        <dbReference type="ARBA" id="ARBA00023082"/>
    </source>
</evidence>
<dbReference type="Pfam" id="PF00140">
    <property type="entry name" value="Sigma70_r1_2"/>
    <property type="match status" value="1"/>
</dbReference>
<evidence type="ECO:0000256" key="5">
    <source>
        <dbReference type="RuleBase" id="RU362124"/>
    </source>
</evidence>
<keyword evidence="2 5" id="KW-0731">Sigma factor</keyword>
<dbReference type="Pfam" id="PF04546">
    <property type="entry name" value="Sigma70_ner"/>
    <property type="match status" value="1"/>
</dbReference>
<comment type="similarity">
    <text evidence="5">Belongs to the sigma-70 factor family.</text>
</comment>
<evidence type="ECO:0000256" key="1">
    <source>
        <dbReference type="ARBA" id="ARBA00023015"/>
    </source>
</evidence>
<dbReference type="CDD" id="cd06171">
    <property type="entry name" value="Sigma70_r4"/>
    <property type="match status" value="1"/>
</dbReference>
<dbReference type="InterPro" id="IPR007624">
    <property type="entry name" value="RNA_pol_sigma70_r3"/>
</dbReference>
<evidence type="ECO:0000256" key="6">
    <source>
        <dbReference type="SAM" id="MobiDB-lite"/>
    </source>
</evidence>
<dbReference type="InterPro" id="IPR007127">
    <property type="entry name" value="RNA_pol_sigma_70_r1_1"/>
</dbReference>
<feature type="domain" description="RNA polymerase sigma-70" evidence="8">
    <location>
        <begin position="605"/>
        <end position="631"/>
    </location>
</feature>
<name>A0A2Z6IAT1_9BURK</name>
<dbReference type="PANTHER" id="PTHR30603">
    <property type="entry name" value="RNA POLYMERASE SIGMA FACTOR RPO"/>
    <property type="match status" value="1"/>
</dbReference>
<dbReference type="SUPFAM" id="SSF88946">
    <property type="entry name" value="Sigma2 domain of RNA polymerase sigma factors"/>
    <property type="match status" value="1"/>
</dbReference>
<dbReference type="InterPro" id="IPR007627">
    <property type="entry name" value="RNA_pol_sigma70_r2"/>
</dbReference>
<dbReference type="Proteomes" id="UP000271003">
    <property type="component" value="Chromosome"/>
</dbReference>
<evidence type="ECO:0000256" key="4">
    <source>
        <dbReference type="ARBA" id="ARBA00023163"/>
    </source>
</evidence>
<dbReference type="InterPro" id="IPR013324">
    <property type="entry name" value="RNA_pol_sigma_r3/r4-like"/>
</dbReference>
<feature type="compositionally biased region" description="Acidic residues" evidence="6">
    <location>
        <begin position="11"/>
        <end position="30"/>
    </location>
</feature>
<dbReference type="InterPro" id="IPR007630">
    <property type="entry name" value="RNA_pol_sigma70_r4"/>
</dbReference>
<dbReference type="Pfam" id="PF03979">
    <property type="entry name" value="Sigma70_r1_1"/>
    <property type="match status" value="1"/>
</dbReference>
<dbReference type="InterPro" id="IPR009042">
    <property type="entry name" value="RNA_pol_sigma70_r1_2"/>
</dbReference>
<dbReference type="GO" id="GO:0006352">
    <property type="term" value="P:DNA-templated transcription initiation"/>
    <property type="evidence" value="ECO:0007669"/>
    <property type="project" value="InterPro"/>
</dbReference>
<dbReference type="PROSITE" id="PS00716">
    <property type="entry name" value="SIGMA70_2"/>
    <property type="match status" value="1"/>
</dbReference>
<evidence type="ECO:0000313" key="9">
    <source>
        <dbReference type="EMBL" id="BBF22697.1"/>
    </source>
</evidence>
<dbReference type="InterPro" id="IPR000943">
    <property type="entry name" value="RNA_pol_sigma70"/>
</dbReference>
<evidence type="ECO:0000256" key="3">
    <source>
        <dbReference type="ARBA" id="ARBA00023125"/>
    </source>
</evidence>
<sequence>MRMKKKRQDDFADEELIDDEMTSDAAESAEVDAWQSGRAVNAVDEGTASRNGYGALVRLGRSRGWVTLADVNDYLPESALRTSENLQEVTEQLGRLGVQVFEQAPDEDDILINGMMGENEDIDEDDAAVMLTPEESAGLSKDPLRAYLRGVGSHKLLTRQGEIEVAKSIEQFTAKLVTTIVQFPMAVEEILRLGEVLKDEDTAVDTVVDGFTDAAALEGVEETVEETDDITTDIGAAAMTADQLTAMRERVLEMFERCRLFLDIVNETWGDASREAEYRAALDAMVKELAPVRFSVKLVTQVSDHINAHVGAINDALKRMRQVLVERCRMPQKDAIELLKGNVTNPKLFTMLAEADTVWAQALQRNLPVILEEQAKLAELERTGRMSLSEQRDLARAIRLAQTNLMQAKAKMIEANLRLVISIAKGYVNRGMAITDLIQEGNIGLMKAVDKFEYRRGYKFSTYATWWVRQSVTRAVADFGNTIRIPVHMTESYNKLRRHRQKFLQQNGRQPTEQELADLADLPLSKVELLMQAMRGIESIDAPIGDDEDATKLDFVRGDEHDDPGIAFQDRSMIESVKRSLDELTPREAQVLRLRYGIGTNQDHTLEEVGRALGLTRERVRQIEAAAVRKLRQPENADRLRDYIH</sequence>
<dbReference type="Pfam" id="PF04545">
    <property type="entry name" value="Sigma70_r4"/>
    <property type="match status" value="1"/>
</dbReference>
<dbReference type="SUPFAM" id="SSF88659">
    <property type="entry name" value="Sigma3 and sigma4 domains of RNA polymerase sigma factors"/>
    <property type="match status" value="2"/>
</dbReference>
<dbReference type="EMBL" id="AP018786">
    <property type="protein sequence ID" value="BBF22697.1"/>
    <property type="molecule type" value="Genomic_DNA"/>
</dbReference>
<feature type="domain" description="RNA polymerase sigma-70" evidence="7">
    <location>
        <begin position="436"/>
        <end position="449"/>
    </location>
</feature>
<dbReference type="PROSITE" id="PS00715">
    <property type="entry name" value="SIGMA70_1"/>
    <property type="match status" value="1"/>
</dbReference>
<dbReference type="InterPro" id="IPR013325">
    <property type="entry name" value="RNA_pol_sigma_r2"/>
</dbReference>